<accession>A0ABW1S5L1</accession>
<dbReference type="EMBL" id="JBHSSW010000003">
    <property type="protein sequence ID" value="MFC6196936.1"/>
    <property type="molecule type" value="Genomic_DNA"/>
</dbReference>
<dbReference type="RefSeq" id="WP_377375032.1">
    <property type="nucleotide sequence ID" value="NZ_JBHSSW010000003.1"/>
</dbReference>
<protein>
    <submittedName>
        <fullName evidence="1">Nucleotidyltransferase domain-containing protein</fullName>
    </submittedName>
</protein>
<gene>
    <name evidence="1" type="ORF">ACFQDM_02550</name>
</gene>
<dbReference type="PANTHER" id="PTHR34817">
    <property type="entry name" value="NUCLEOTIDYLTRANSFERASE"/>
    <property type="match status" value="1"/>
</dbReference>
<proteinExistence type="predicted"/>
<dbReference type="PANTHER" id="PTHR34817:SF2">
    <property type="entry name" value="NUCLEOTIDYLTRANSFERASE"/>
    <property type="match status" value="1"/>
</dbReference>
<evidence type="ECO:0000313" key="1">
    <source>
        <dbReference type="EMBL" id="MFC6196936.1"/>
    </source>
</evidence>
<organism evidence="1 2">
    <name type="scientific">Ponticaulis profundi</name>
    <dbReference type="NCBI Taxonomy" id="2665222"/>
    <lineage>
        <taxon>Bacteria</taxon>
        <taxon>Pseudomonadati</taxon>
        <taxon>Pseudomonadota</taxon>
        <taxon>Alphaproteobacteria</taxon>
        <taxon>Hyphomonadales</taxon>
        <taxon>Hyphomonadaceae</taxon>
        <taxon>Ponticaulis</taxon>
    </lineage>
</organism>
<name>A0ABW1S5L1_9PROT</name>
<dbReference type="Proteomes" id="UP001596303">
    <property type="component" value="Unassembled WGS sequence"/>
</dbReference>
<reference evidence="2" key="1">
    <citation type="journal article" date="2019" name="Int. J. Syst. Evol. Microbiol.">
        <title>The Global Catalogue of Microorganisms (GCM) 10K type strain sequencing project: providing services to taxonomists for standard genome sequencing and annotation.</title>
        <authorList>
            <consortium name="The Broad Institute Genomics Platform"/>
            <consortium name="The Broad Institute Genome Sequencing Center for Infectious Disease"/>
            <person name="Wu L."/>
            <person name="Ma J."/>
        </authorList>
    </citation>
    <scope>NUCLEOTIDE SEQUENCE [LARGE SCALE GENOMIC DNA]</scope>
    <source>
        <strain evidence="2">CGMCC-1.15741</strain>
    </source>
</reference>
<dbReference type="Pfam" id="PF10127">
    <property type="entry name" value="RlaP"/>
    <property type="match status" value="1"/>
</dbReference>
<dbReference type="InterPro" id="IPR018775">
    <property type="entry name" value="RlaP"/>
</dbReference>
<sequence length="274" mass="31508">MTEALTFTPEISGVKRAAIMNQLEAIQAEENVRILFAIESGSRAWGFPSPDSDYDVRFVYVHDEDWYLSIQPGRDVIEKPLVDDWDVNGWDLKKAIGLLLKPNPVLLEWMCSPVQYIWNESAVSKLQAFAARHVSPRTCTGHYYHLGKGMWDRNIFAHDQIKLKKYFYVLRPALALRWVRMRPERLPPMNFQKLAQGTELSAEVLENIADLMRKKSVSSEAKLGGRIPVLDELIEDEFERAERAGFSKLVLTDEIRAEADTLFRQLVREGGFHD</sequence>
<comment type="caution">
    <text evidence="1">The sequence shown here is derived from an EMBL/GenBank/DDBJ whole genome shotgun (WGS) entry which is preliminary data.</text>
</comment>
<keyword evidence="2" id="KW-1185">Reference proteome</keyword>
<evidence type="ECO:0000313" key="2">
    <source>
        <dbReference type="Proteomes" id="UP001596303"/>
    </source>
</evidence>